<protein>
    <submittedName>
        <fullName evidence="5">Taurine import ATP-binding protein TauB</fullName>
    </submittedName>
</protein>
<keyword evidence="2" id="KW-0547">Nucleotide-binding</keyword>
<gene>
    <name evidence="5" type="primary">tauB_9</name>
    <name evidence="5" type="ORF">SDC9_46081</name>
</gene>
<dbReference type="PANTHER" id="PTHR42788:SF2">
    <property type="entry name" value="ABC TRANSPORTER ATP-BINDING PROTEIN"/>
    <property type="match status" value="1"/>
</dbReference>
<dbReference type="PANTHER" id="PTHR42788">
    <property type="entry name" value="TAURINE IMPORT ATP-BINDING PROTEIN-RELATED"/>
    <property type="match status" value="1"/>
</dbReference>
<evidence type="ECO:0000256" key="2">
    <source>
        <dbReference type="ARBA" id="ARBA00022741"/>
    </source>
</evidence>
<dbReference type="EMBL" id="VSSQ01000692">
    <property type="protein sequence ID" value="MPL99860.1"/>
    <property type="molecule type" value="Genomic_DNA"/>
</dbReference>
<dbReference type="SUPFAM" id="SSF52540">
    <property type="entry name" value="P-loop containing nucleoside triphosphate hydrolases"/>
    <property type="match status" value="1"/>
</dbReference>
<evidence type="ECO:0000256" key="1">
    <source>
        <dbReference type="ARBA" id="ARBA00022448"/>
    </source>
</evidence>
<evidence type="ECO:0000313" key="5">
    <source>
        <dbReference type="EMBL" id="MPL99860.1"/>
    </source>
</evidence>
<proteinExistence type="predicted"/>
<dbReference type="InterPro" id="IPR027417">
    <property type="entry name" value="P-loop_NTPase"/>
</dbReference>
<keyword evidence="1" id="KW-0813">Transport</keyword>
<evidence type="ECO:0000259" key="4">
    <source>
        <dbReference type="PROSITE" id="PS50893"/>
    </source>
</evidence>
<sequence length="229" mass="25300">MFSDISLSAEQGSFTVLLGPSGCGKSTLFDLLMGVLPPDGGRISLNGRELPDLRGAAAYMAQKDLLLPWKTLRENALLPVTVRRRPTEEDLRRVEDLFSLLGLSGREDFFPGQVSGGMAQRCALARTILFDAPVALLDEPLSALDAITRQTLRELLLLLQSRFGKTILMVTHDVEEALLLADTILVLSSPPMRILEVFRPEGTKNSREESPSFPGMKRRILKLLREGSR</sequence>
<accession>A0A644W8Q7</accession>
<dbReference type="PROSITE" id="PS50893">
    <property type="entry name" value="ABC_TRANSPORTER_2"/>
    <property type="match status" value="1"/>
</dbReference>
<dbReference type="Gene3D" id="3.40.50.300">
    <property type="entry name" value="P-loop containing nucleotide triphosphate hydrolases"/>
    <property type="match status" value="1"/>
</dbReference>
<keyword evidence="3 5" id="KW-0067">ATP-binding</keyword>
<evidence type="ECO:0000256" key="3">
    <source>
        <dbReference type="ARBA" id="ARBA00022840"/>
    </source>
</evidence>
<dbReference type="AlphaFoldDB" id="A0A644W8Q7"/>
<name>A0A644W8Q7_9ZZZZ</name>
<dbReference type="InterPro" id="IPR003439">
    <property type="entry name" value="ABC_transporter-like_ATP-bd"/>
</dbReference>
<dbReference type="InterPro" id="IPR050166">
    <property type="entry name" value="ABC_transporter_ATP-bind"/>
</dbReference>
<dbReference type="GO" id="GO:0016887">
    <property type="term" value="F:ATP hydrolysis activity"/>
    <property type="evidence" value="ECO:0007669"/>
    <property type="project" value="InterPro"/>
</dbReference>
<comment type="caution">
    <text evidence="5">The sequence shown here is derived from an EMBL/GenBank/DDBJ whole genome shotgun (WGS) entry which is preliminary data.</text>
</comment>
<reference evidence="5" key="1">
    <citation type="submission" date="2019-08" db="EMBL/GenBank/DDBJ databases">
        <authorList>
            <person name="Kucharzyk K."/>
            <person name="Murdoch R.W."/>
            <person name="Higgins S."/>
            <person name="Loffler F."/>
        </authorList>
    </citation>
    <scope>NUCLEOTIDE SEQUENCE</scope>
</reference>
<dbReference type="GO" id="GO:0005524">
    <property type="term" value="F:ATP binding"/>
    <property type="evidence" value="ECO:0007669"/>
    <property type="project" value="UniProtKB-KW"/>
</dbReference>
<feature type="domain" description="ABC transporter" evidence="4">
    <location>
        <begin position="1"/>
        <end position="214"/>
    </location>
</feature>
<dbReference type="SMART" id="SM00382">
    <property type="entry name" value="AAA"/>
    <property type="match status" value="1"/>
</dbReference>
<dbReference type="Pfam" id="PF00005">
    <property type="entry name" value="ABC_tran"/>
    <property type="match status" value="1"/>
</dbReference>
<organism evidence="5">
    <name type="scientific">bioreactor metagenome</name>
    <dbReference type="NCBI Taxonomy" id="1076179"/>
    <lineage>
        <taxon>unclassified sequences</taxon>
        <taxon>metagenomes</taxon>
        <taxon>ecological metagenomes</taxon>
    </lineage>
</organism>
<dbReference type="InterPro" id="IPR003593">
    <property type="entry name" value="AAA+_ATPase"/>
</dbReference>